<comment type="caution">
    <text evidence="4">The sequence shown here is derived from an EMBL/GenBank/DDBJ whole genome shotgun (WGS) entry which is preliminary data.</text>
</comment>
<gene>
    <name evidence="4" type="ORF">PM02_13780</name>
</gene>
<organism evidence="4 5">
    <name type="scientific">Sulfitobacter mediterraneus</name>
    <dbReference type="NCBI Taxonomy" id="83219"/>
    <lineage>
        <taxon>Bacteria</taxon>
        <taxon>Pseudomonadati</taxon>
        <taxon>Pseudomonadota</taxon>
        <taxon>Alphaproteobacteria</taxon>
        <taxon>Rhodobacterales</taxon>
        <taxon>Roseobacteraceae</taxon>
        <taxon>Sulfitobacter</taxon>
    </lineage>
</organism>
<name>A0A061SS94_9RHOB</name>
<dbReference type="InterPro" id="IPR011990">
    <property type="entry name" value="TPR-like_helical_dom_sf"/>
</dbReference>
<dbReference type="eggNOG" id="COG0457">
    <property type="taxonomic scope" value="Bacteria"/>
</dbReference>
<feature type="signal peptide" evidence="3">
    <location>
        <begin position="1"/>
        <end position="21"/>
    </location>
</feature>
<keyword evidence="1" id="KW-0677">Repeat</keyword>
<feature type="chain" id="PRO_5001611450" evidence="3">
    <location>
        <begin position="22"/>
        <end position="188"/>
    </location>
</feature>
<protein>
    <submittedName>
        <fullName evidence="4">Uncharacterized protein</fullName>
    </submittedName>
</protein>
<dbReference type="InterPro" id="IPR019734">
    <property type="entry name" value="TPR_rpt"/>
</dbReference>
<evidence type="ECO:0000256" key="1">
    <source>
        <dbReference type="ARBA" id="ARBA00022737"/>
    </source>
</evidence>
<evidence type="ECO:0000256" key="3">
    <source>
        <dbReference type="SAM" id="SignalP"/>
    </source>
</evidence>
<sequence length="188" mass="20401">MIRSSLIPALVTALWAGPLFADCPAPADTRAELLGLFADAQSAETFTDGRRASQAMWQVWLRAPDEAAQEVLDAGMRKRDSYDFLGALAAFDRLVAYCPEYAEGFNQRAYIHFLRQDYAKALVDLDAALALQPLHVAAQSGRALTLMNLGQLSAAREQLLEAVENNPWLSEAALLAKGAPLGPQGEDL</sequence>
<reference evidence="4 5" key="1">
    <citation type="journal article" date="2014" name="Genome Announc.">
        <title>Draft Genome Sequences of Two Isolates of the Roseobacter Group, Sulfitobacter sp. Strains 3SOLIMAR09 and 1FIGIMAR09, from Harbors of Mallorca Island (Mediterranean Sea).</title>
        <authorList>
            <person name="Mas-Llado M."/>
            <person name="Pina-Villalonga J.M."/>
            <person name="Brunet-Galmes I."/>
            <person name="Nogales B."/>
            <person name="Bosch R."/>
        </authorList>
    </citation>
    <scope>NUCLEOTIDE SEQUENCE [LARGE SCALE GENOMIC DNA]</scope>
    <source>
        <strain evidence="4 5">1FIGIMAR09</strain>
    </source>
</reference>
<dbReference type="RefSeq" id="WP_037909383.1">
    <property type="nucleotide sequence ID" value="NZ_JEMU01000011.1"/>
</dbReference>
<dbReference type="PANTHER" id="PTHR44858:SF1">
    <property type="entry name" value="UDP-N-ACETYLGLUCOSAMINE--PEPTIDE N-ACETYLGLUCOSAMINYLTRANSFERASE SPINDLY-RELATED"/>
    <property type="match status" value="1"/>
</dbReference>
<dbReference type="AlphaFoldDB" id="A0A061SS94"/>
<proteinExistence type="predicted"/>
<dbReference type="Gene3D" id="1.25.40.10">
    <property type="entry name" value="Tetratricopeptide repeat domain"/>
    <property type="match status" value="1"/>
</dbReference>
<dbReference type="STRING" id="83219.PM02_13780"/>
<dbReference type="InterPro" id="IPR050498">
    <property type="entry name" value="Ycf3"/>
</dbReference>
<keyword evidence="2" id="KW-0802">TPR repeat</keyword>
<keyword evidence="3" id="KW-0732">Signal</keyword>
<evidence type="ECO:0000313" key="5">
    <source>
        <dbReference type="Proteomes" id="UP000027337"/>
    </source>
</evidence>
<dbReference type="Proteomes" id="UP000027337">
    <property type="component" value="Unassembled WGS sequence"/>
</dbReference>
<dbReference type="SUPFAM" id="SSF48452">
    <property type="entry name" value="TPR-like"/>
    <property type="match status" value="1"/>
</dbReference>
<dbReference type="SMART" id="SM00028">
    <property type="entry name" value="TPR"/>
    <property type="match status" value="2"/>
</dbReference>
<dbReference type="PANTHER" id="PTHR44858">
    <property type="entry name" value="TETRATRICOPEPTIDE REPEAT PROTEIN 6"/>
    <property type="match status" value="1"/>
</dbReference>
<keyword evidence="5" id="KW-1185">Reference proteome</keyword>
<dbReference type="EMBL" id="JEMU01000011">
    <property type="protein sequence ID" value="KAJ02543.1"/>
    <property type="molecule type" value="Genomic_DNA"/>
</dbReference>
<accession>A0A061SS94</accession>
<evidence type="ECO:0000313" key="4">
    <source>
        <dbReference type="EMBL" id="KAJ02543.1"/>
    </source>
</evidence>
<evidence type="ECO:0000256" key="2">
    <source>
        <dbReference type="ARBA" id="ARBA00022803"/>
    </source>
</evidence>